<dbReference type="EMBL" id="JAREJI010000114">
    <property type="protein sequence ID" value="MDE8772149.1"/>
    <property type="molecule type" value="Genomic_DNA"/>
</dbReference>
<dbReference type="InterPro" id="IPR006530">
    <property type="entry name" value="YD"/>
</dbReference>
<proteinExistence type="predicted"/>
<name>A0AAJ1JJH7_PROST</name>
<dbReference type="Proteomes" id="UP001163056">
    <property type="component" value="Unassembled WGS sequence"/>
</dbReference>
<dbReference type="Pfam" id="PF05593">
    <property type="entry name" value="RHS_repeat"/>
    <property type="match status" value="1"/>
</dbReference>
<evidence type="ECO:0000313" key="1">
    <source>
        <dbReference type="EMBL" id="MDE8772148.1"/>
    </source>
</evidence>
<protein>
    <submittedName>
        <fullName evidence="1">RHS repeat protein</fullName>
    </submittedName>
</protein>
<dbReference type="NCBIfam" id="TIGR01643">
    <property type="entry name" value="YD_repeat_2x"/>
    <property type="match status" value="2"/>
</dbReference>
<dbReference type="AlphaFoldDB" id="A0AAJ1JJH7"/>
<dbReference type="RefSeq" id="WP_275205563.1">
    <property type="nucleotide sequence ID" value="NZ_JAREJF010000096.1"/>
</dbReference>
<dbReference type="InterPro" id="IPR031325">
    <property type="entry name" value="RHS_repeat"/>
</dbReference>
<evidence type="ECO:0000313" key="3">
    <source>
        <dbReference type="Proteomes" id="UP001163056"/>
    </source>
</evidence>
<accession>A0AAJ1JJH7</accession>
<comment type="caution">
    <text evidence="1">The sequence shown here is derived from an EMBL/GenBank/DDBJ whole genome shotgun (WGS) entry which is preliminary data.</text>
</comment>
<feature type="non-terminal residue" evidence="1">
    <location>
        <position position="93"/>
    </location>
</feature>
<dbReference type="Gene3D" id="2.180.10.10">
    <property type="entry name" value="RHS repeat-associated core"/>
    <property type="match status" value="1"/>
</dbReference>
<evidence type="ECO:0000313" key="2">
    <source>
        <dbReference type="EMBL" id="MDE8772149.1"/>
    </source>
</evidence>
<gene>
    <name evidence="1" type="ORF">PZS58_22145</name>
    <name evidence="2" type="ORF">PZS58_22150</name>
</gene>
<reference evidence="1 3" key="1">
    <citation type="submission" date="2023-03" db="EMBL/GenBank/DDBJ databases">
        <title>WGS of NDM-producing Providencia thailandensis from Ukrainian patients.</title>
        <authorList>
            <person name="Zabicka D."/>
            <person name="Izdebski R."/>
            <person name="Urbanowicz P."/>
            <person name="Biedrzycka M."/>
            <person name="Guzek A."/>
            <person name="Gniadkowski M."/>
        </authorList>
    </citation>
    <scope>NUCLEOTIDE SEQUENCE [LARGE SCALE GENOMIC DNA]</scope>
    <source>
        <strain evidence="1 3">8015-22</strain>
    </source>
</reference>
<sequence>RLTSVTRHQGQAEKTLVTYDYDEQQRLIQVTDADNRITRRFGWDEESGLMAMHQYATGLSSHYRWQRFDTFTLEDNEPEWRVVEHWLKEEGQT</sequence>
<organism evidence="1 3">
    <name type="scientific">Providencia stuartii</name>
    <dbReference type="NCBI Taxonomy" id="588"/>
    <lineage>
        <taxon>Bacteria</taxon>
        <taxon>Pseudomonadati</taxon>
        <taxon>Pseudomonadota</taxon>
        <taxon>Gammaproteobacteria</taxon>
        <taxon>Enterobacterales</taxon>
        <taxon>Morganellaceae</taxon>
        <taxon>Providencia</taxon>
    </lineage>
</organism>
<feature type="non-terminal residue" evidence="1">
    <location>
        <position position="1"/>
    </location>
</feature>
<dbReference type="EMBL" id="JAREJI010000113">
    <property type="protein sequence ID" value="MDE8772148.1"/>
    <property type="molecule type" value="Genomic_DNA"/>
</dbReference>